<comment type="caution">
    <text evidence="2">The sequence shown here is derived from an EMBL/GenBank/DDBJ whole genome shotgun (WGS) entry which is preliminary data.</text>
</comment>
<accession>A0AAE3ZI56</accession>
<gene>
    <name evidence="2" type="ORF">J2S44_000593</name>
</gene>
<reference evidence="2 3" key="1">
    <citation type="submission" date="2023-07" db="EMBL/GenBank/DDBJ databases">
        <title>Sequencing the genomes of 1000 actinobacteria strains.</title>
        <authorList>
            <person name="Klenk H.-P."/>
        </authorList>
    </citation>
    <scope>NUCLEOTIDE SEQUENCE [LARGE SCALE GENOMIC DNA]</scope>
    <source>
        <strain evidence="2 3">DSM 44711</strain>
    </source>
</reference>
<evidence type="ECO:0000256" key="1">
    <source>
        <dbReference type="SAM" id="SignalP"/>
    </source>
</evidence>
<evidence type="ECO:0000313" key="3">
    <source>
        <dbReference type="Proteomes" id="UP001183629"/>
    </source>
</evidence>
<keyword evidence="1" id="KW-0732">Signal</keyword>
<protein>
    <submittedName>
        <fullName evidence="2">Membrane protein</fullName>
    </submittedName>
</protein>
<dbReference type="EMBL" id="JAVDYC010000001">
    <property type="protein sequence ID" value="MDR7320343.1"/>
    <property type="molecule type" value="Genomic_DNA"/>
</dbReference>
<sequence>MRRSTTVFAAAAVLAAVLSVPAGAVVAPAATAAPAGTAACEALAVSDFGDPEATAGAGDAGTCHALTLTPGRYAVSVADDQFFTWAITDAADATVCTGYIPNRGCVIPAAGDYTLRLTYNGWGGSSAYRVAVVDLGSAGGCAPSRAIGWDLPARTGVLTSPLQLDCLPFDARTGDVVFSAAQPDTYLFDFYHWIVDATGADACDPGYPGDGCRLAGAAPYRQIVTPRGWPAGDVPQVPYRTQAARLFDPAGCPVVTPGAYGGAPGGAVAGVRCRAITVPAAGDYRFRMVTERNSGAYATVYDLAGNRVCGGEICTFPAAGTYVAVRDPLITGVVIDVDVRYAATFLPKAPTSGCVTVADRGAYRDRLDAVGAWDCLRLTAPAGARIAAAWPDDAPTAALAEMQVVDAAGAWVCDTGQLVNESCLLTGVAPFALLTSARSGTAGGDYGLTVTRVDPAAGCTTLPAGGSGVTVATGPDGYLACLTVPAGHADSEQITWTRVAGSGDARVRTFSPEGFRRCRTVSFATYTVTCTLPAGVNTLLLQADALPAEYTVSRRPVS</sequence>
<evidence type="ECO:0000313" key="2">
    <source>
        <dbReference type="EMBL" id="MDR7320343.1"/>
    </source>
</evidence>
<name>A0AAE3ZI56_9ACTN</name>
<dbReference type="RefSeq" id="WP_310408811.1">
    <property type="nucleotide sequence ID" value="NZ_JAVDYC010000001.1"/>
</dbReference>
<organism evidence="2 3">
    <name type="scientific">Catenuloplanes niger</name>
    <dbReference type="NCBI Taxonomy" id="587534"/>
    <lineage>
        <taxon>Bacteria</taxon>
        <taxon>Bacillati</taxon>
        <taxon>Actinomycetota</taxon>
        <taxon>Actinomycetes</taxon>
        <taxon>Micromonosporales</taxon>
        <taxon>Micromonosporaceae</taxon>
        <taxon>Catenuloplanes</taxon>
    </lineage>
</organism>
<proteinExistence type="predicted"/>
<keyword evidence="3" id="KW-1185">Reference proteome</keyword>
<feature type="signal peptide" evidence="1">
    <location>
        <begin position="1"/>
        <end position="24"/>
    </location>
</feature>
<dbReference type="AlphaFoldDB" id="A0AAE3ZI56"/>
<dbReference type="Proteomes" id="UP001183629">
    <property type="component" value="Unassembled WGS sequence"/>
</dbReference>
<feature type="chain" id="PRO_5042220459" evidence="1">
    <location>
        <begin position="25"/>
        <end position="558"/>
    </location>
</feature>